<dbReference type="PANTHER" id="PTHR12203:SF61">
    <property type="entry name" value="CAPSULE PROTEIN"/>
    <property type="match status" value="1"/>
</dbReference>
<dbReference type="SMART" id="SM00672">
    <property type="entry name" value="CAP10"/>
    <property type="match status" value="1"/>
</dbReference>
<evidence type="ECO:0000313" key="3">
    <source>
        <dbReference type="Proteomes" id="UP001175261"/>
    </source>
</evidence>
<organism evidence="2 3">
    <name type="scientific">Sarocladium strictum</name>
    <name type="common">Black bundle disease fungus</name>
    <name type="synonym">Acremonium strictum</name>
    <dbReference type="NCBI Taxonomy" id="5046"/>
    <lineage>
        <taxon>Eukaryota</taxon>
        <taxon>Fungi</taxon>
        <taxon>Dikarya</taxon>
        <taxon>Ascomycota</taxon>
        <taxon>Pezizomycotina</taxon>
        <taxon>Sordariomycetes</taxon>
        <taxon>Hypocreomycetidae</taxon>
        <taxon>Hypocreales</taxon>
        <taxon>Sarocladiaceae</taxon>
        <taxon>Sarocladium</taxon>
    </lineage>
</organism>
<reference evidence="2" key="1">
    <citation type="submission" date="2022-10" db="EMBL/GenBank/DDBJ databases">
        <title>Determination and structural analysis of whole genome sequence of Sarocladium strictum F4-1.</title>
        <authorList>
            <person name="Hu L."/>
            <person name="Jiang Y."/>
        </authorList>
    </citation>
    <scope>NUCLEOTIDE SEQUENCE</scope>
    <source>
        <strain evidence="2">F4-1</strain>
    </source>
</reference>
<dbReference type="Proteomes" id="UP001175261">
    <property type="component" value="Unassembled WGS sequence"/>
</dbReference>
<dbReference type="AlphaFoldDB" id="A0AA39L4V6"/>
<protein>
    <recommendedName>
        <fullName evidence="1">Glycosyl transferase CAP10 domain-containing protein</fullName>
    </recommendedName>
</protein>
<dbReference type="EMBL" id="JAPDFR010000008">
    <property type="protein sequence ID" value="KAK0384050.1"/>
    <property type="molecule type" value="Genomic_DNA"/>
</dbReference>
<dbReference type="Pfam" id="PF05686">
    <property type="entry name" value="Glyco_transf_90"/>
    <property type="match status" value="1"/>
</dbReference>
<accession>A0AA39L4V6</accession>
<sequence>MHTPLSSDPGPFSIAWPAVSAIASVATRYFSDPDAELPSEILCWAILPLLFSRSQGHATKSSDVASSVLGISAAKLWAAVTAPLSSLTAVAVGVGAAAFAASEFKSQAFLPALPPLVLFAQRRLHVDGRSRLGDCSASLSTLIESPLVASALALFSVVALSKGDILSSLSSVPVLLALFTVYVTLSLSKSSSSSLHTLNIEEAVIPLSVRASVVSVGLLLVRCMFLRSGWPGIATVLALGFSKSCLWYSTILTTRHSQWLVAPVGKVFGVMAVVDFLSLTSEYQALSHLLASILSLGQLIALQPQHAKSRHYLWLLALVPVVPYLFTLWNIRAWQSNAPDWDSGQLHPLDKLIEDAQQEFYQMRKRQSITYGIAEEEYRRRYGIDPPPGFEAWFDYAVSNDSPIIDEFDTLFESISPYLKLSGKQVNRLMKRIQETPLNELWTCSFEGETPEAACHHRKRNPKKDRDITRLLNELLGNVGSQLRGIQVLVNHLDEPRVLFPPRSTPDGNFQLRNIKRENTWSDVTTHCPSNEEDWNAKHPLVKQYDLPFVANRSSIMDLCQHAEYENMHGLLLSPKNLRLIEGHVPVLGTGSFSTMGDILIPSPAYIQQTFLYDDGGDVAWEKKRNNLYWDGSNTGGYAKKGDPWLKFHRQRFVSFVQRLENRSYYYLQSARGKVVRTASKMLNGRLYDVAFTRILQCDPSTCHEQRDFFRTRSWTPPTAALHSRLVFDLDGNGISGRFYRLLASHSLPLKQTLLREWHDERLVPWVHYVPISQGMEELPEVVRWLTSTERGQMRAREMAEAGRRWYYEAIRDVDKGLYLYRVLLELGRVQDEKRGAGES</sequence>
<name>A0AA39L4V6_SARSR</name>
<dbReference type="InterPro" id="IPR051091">
    <property type="entry name" value="O-Glucosyltr/Glycosyltrsf_90"/>
</dbReference>
<dbReference type="InterPro" id="IPR006598">
    <property type="entry name" value="CAP10"/>
</dbReference>
<feature type="domain" description="Glycosyl transferase CAP10" evidence="1">
    <location>
        <begin position="543"/>
        <end position="834"/>
    </location>
</feature>
<proteinExistence type="predicted"/>
<keyword evidence="3" id="KW-1185">Reference proteome</keyword>
<comment type="caution">
    <text evidence="2">The sequence shown here is derived from an EMBL/GenBank/DDBJ whole genome shotgun (WGS) entry which is preliminary data.</text>
</comment>
<gene>
    <name evidence="2" type="ORF">NLU13_8139</name>
</gene>
<evidence type="ECO:0000313" key="2">
    <source>
        <dbReference type="EMBL" id="KAK0384050.1"/>
    </source>
</evidence>
<evidence type="ECO:0000259" key="1">
    <source>
        <dbReference type="SMART" id="SM00672"/>
    </source>
</evidence>
<dbReference type="PANTHER" id="PTHR12203">
    <property type="entry name" value="KDEL LYS-ASP-GLU-LEU CONTAINING - RELATED"/>
    <property type="match status" value="1"/>
</dbReference>